<evidence type="ECO:0000313" key="1">
    <source>
        <dbReference type="EMBL" id="GIH20795.1"/>
    </source>
</evidence>
<sequence length="68" mass="7599">MIVVGALRGQGLWPVRLRGRRHRRDARAVPLDHEWKVRGVWVPAGPQRGLVARGGSDARGFEVLMGVY</sequence>
<proteinExistence type="predicted"/>
<dbReference type="AlphaFoldDB" id="A0A8J3R3N3"/>
<keyword evidence="2" id="KW-1185">Reference proteome</keyword>
<name>A0A8J3R3N3_9ACTN</name>
<protein>
    <submittedName>
        <fullName evidence="1">Uncharacterized protein</fullName>
    </submittedName>
</protein>
<gene>
    <name evidence="1" type="ORF">Raf01_89670</name>
</gene>
<dbReference type="EMBL" id="BONZ01000105">
    <property type="protein sequence ID" value="GIH20795.1"/>
    <property type="molecule type" value="Genomic_DNA"/>
</dbReference>
<reference evidence="1" key="1">
    <citation type="submission" date="2021-01" db="EMBL/GenBank/DDBJ databases">
        <title>Whole genome shotgun sequence of Rugosimonospora africana NBRC 104875.</title>
        <authorList>
            <person name="Komaki H."/>
            <person name="Tamura T."/>
        </authorList>
    </citation>
    <scope>NUCLEOTIDE SEQUENCE</scope>
    <source>
        <strain evidence="1">NBRC 104875</strain>
    </source>
</reference>
<dbReference type="RefSeq" id="WP_203924210.1">
    <property type="nucleotide sequence ID" value="NZ_BONZ01000105.1"/>
</dbReference>
<dbReference type="Proteomes" id="UP000642748">
    <property type="component" value="Unassembled WGS sequence"/>
</dbReference>
<evidence type="ECO:0000313" key="2">
    <source>
        <dbReference type="Proteomes" id="UP000642748"/>
    </source>
</evidence>
<accession>A0A8J3R3N3</accession>
<comment type="caution">
    <text evidence="1">The sequence shown here is derived from an EMBL/GenBank/DDBJ whole genome shotgun (WGS) entry which is preliminary data.</text>
</comment>
<organism evidence="1 2">
    <name type="scientific">Rugosimonospora africana</name>
    <dbReference type="NCBI Taxonomy" id="556532"/>
    <lineage>
        <taxon>Bacteria</taxon>
        <taxon>Bacillati</taxon>
        <taxon>Actinomycetota</taxon>
        <taxon>Actinomycetes</taxon>
        <taxon>Micromonosporales</taxon>
        <taxon>Micromonosporaceae</taxon>
        <taxon>Rugosimonospora</taxon>
    </lineage>
</organism>